<evidence type="ECO:0000313" key="5">
    <source>
        <dbReference type="Proteomes" id="UP000240424"/>
    </source>
</evidence>
<evidence type="ECO:0000313" key="4">
    <source>
        <dbReference type="EMBL" id="SPM39278.1"/>
    </source>
</evidence>
<feature type="domain" description="ESX-1 secretion-associated protein EspB PPE" evidence="3">
    <location>
        <begin position="131"/>
        <end position="303"/>
    </location>
</feature>
<feature type="region of interest" description="Disordered" evidence="1">
    <location>
        <begin position="314"/>
        <end position="338"/>
    </location>
</feature>
<feature type="domain" description="ESX-1 secretion-associated protein EspB PE" evidence="2">
    <location>
        <begin position="13"/>
        <end position="87"/>
    </location>
</feature>
<organism evidence="4 5">
    <name type="scientific">Mycobacterium numidiamassiliense</name>
    <dbReference type="NCBI Taxonomy" id="1841861"/>
    <lineage>
        <taxon>Bacteria</taxon>
        <taxon>Bacillati</taxon>
        <taxon>Actinomycetota</taxon>
        <taxon>Actinomycetes</taxon>
        <taxon>Mycobacteriales</taxon>
        <taxon>Mycobacteriaceae</taxon>
        <taxon>Mycobacterium</taxon>
    </lineage>
</organism>
<evidence type="ECO:0000256" key="1">
    <source>
        <dbReference type="SAM" id="MobiDB-lite"/>
    </source>
</evidence>
<evidence type="ECO:0000259" key="3">
    <source>
        <dbReference type="Pfam" id="PF21856"/>
    </source>
</evidence>
<feature type="region of interest" description="Disordered" evidence="1">
    <location>
        <begin position="437"/>
        <end position="464"/>
    </location>
</feature>
<dbReference type="EMBL" id="FUEZ01000003">
    <property type="protein sequence ID" value="SPM39278.1"/>
    <property type="molecule type" value="Genomic_DNA"/>
</dbReference>
<dbReference type="Pfam" id="PF21856">
    <property type="entry name" value="EspB_PPE"/>
    <property type="match status" value="1"/>
</dbReference>
<dbReference type="InterPro" id="IPR041275">
    <property type="entry name" value="EspB_PE"/>
</dbReference>
<evidence type="ECO:0000259" key="2">
    <source>
        <dbReference type="Pfam" id="PF18625"/>
    </source>
</evidence>
<feature type="compositionally biased region" description="Gly residues" evidence="1">
    <location>
        <begin position="437"/>
        <end position="447"/>
    </location>
</feature>
<feature type="compositionally biased region" description="Low complexity" evidence="1">
    <location>
        <begin position="350"/>
        <end position="367"/>
    </location>
</feature>
<feature type="region of interest" description="Disordered" evidence="1">
    <location>
        <begin position="350"/>
        <end position="373"/>
    </location>
</feature>
<sequence length="500" mass="52199">MTQPQTLNVEYSELMARADELEQSLPAMPLTNPQAPSELSYARDAAKQLALNADMIRLYLNGCGREWKSLATALRTAAKAYEEVDEGAADAIANEGDATAGATAPSALGDSDMPFTPPSPLTLPPLVQDAYYEVRVAARDIEAGDHGAACRAFGDEWDDVQRALQGATYRFRAFTAWEGEARTVVEQNFEQQRQWIFSMVQMCGELRDQAWQLAEAHKKLRAPSGLAEMVDKIYVNPAEHPGPEDLQTCDRWYADGVQLNSGSLVWEATDWYAKMQVQSETSLKIFATNTSFRPLNPSMFPTASGVGAVVDGGNSRNLPDVPPLDGGTDMSAGTGMPSMPTMPTMPNMPTPSTDSAAAAQAAAAGAGRPKGPGMKPMSLGGGIGGGVPAMPAKAGLADWSSAPAQTSAAAAGPGRAVPAAYAALGAGGNGAGGAGGGMPMGGGQGKGEGSKGKRVQGGDDEALYTERRAWTEGIIGRRVKAPSDKEGVKKPAAYASLDAK</sequence>
<accession>A0A2U3P6A1</accession>
<gene>
    <name evidence="4" type="ORF">MNAB215_1460</name>
</gene>
<dbReference type="OrthoDB" id="4753912at2"/>
<dbReference type="Proteomes" id="UP000240424">
    <property type="component" value="Unassembled WGS sequence"/>
</dbReference>
<proteinExistence type="predicted"/>
<name>A0A2U3P6A1_9MYCO</name>
<protein>
    <submittedName>
        <fullName evidence="4">Putative alanine and glycine rich protein</fullName>
    </submittedName>
</protein>
<dbReference type="InterPro" id="IPR054056">
    <property type="entry name" value="EspB_PPE"/>
</dbReference>
<feature type="region of interest" description="Disordered" evidence="1">
    <location>
        <begin position="477"/>
        <end position="500"/>
    </location>
</feature>
<dbReference type="AlphaFoldDB" id="A0A2U3P6A1"/>
<dbReference type="Pfam" id="PF18625">
    <property type="entry name" value="EspB_PE"/>
    <property type="match status" value="1"/>
</dbReference>
<keyword evidence="5" id="KW-1185">Reference proteome</keyword>
<dbReference type="RefSeq" id="WP_131829087.1">
    <property type="nucleotide sequence ID" value="NZ_FUEZ01000003.1"/>
</dbReference>
<dbReference type="STRING" id="1841861.GCA_900157365_05663"/>
<reference evidence="4 5" key="1">
    <citation type="submission" date="2017-01" db="EMBL/GenBank/DDBJ databases">
        <authorList>
            <consortium name="Urmite Genomes"/>
        </authorList>
    </citation>
    <scope>NUCLEOTIDE SEQUENCE [LARGE SCALE GENOMIC DNA]</scope>
    <source>
        <strain evidence="4 5">AB215</strain>
    </source>
</reference>